<keyword evidence="1" id="KW-1133">Transmembrane helix</keyword>
<protein>
    <recommendedName>
        <fullName evidence="3">DUF4231 domain-containing protein</fullName>
    </recommendedName>
</protein>
<dbReference type="EMBL" id="NUEH01000061">
    <property type="protein sequence ID" value="PEI83092.1"/>
    <property type="molecule type" value="Genomic_DNA"/>
</dbReference>
<dbReference type="RefSeq" id="WP_098164963.1">
    <property type="nucleotide sequence ID" value="NZ_JAOPTL010000124.1"/>
</dbReference>
<keyword evidence="1" id="KW-0472">Membrane</keyword>
<dbReference type="AlphaFoldDB" id="A0AB73S514"/>
<keyword evidence="1" id="KW-0812">Transmembrane</keyword>
<evidence type="ECO:0008006" key="3">
    <source>
        <dbReference type="Google" id="ProtNLM"/>
    </source>
</evidence>
<organism evidence="2">
    <name type="scientific">Bacillus toyonensis</name>
    <dbReference type="NCBI Taxonomy" id="155322"/>
    <lineage>
        <taxon>Bacteria</taxon>
        <taxon>Bacillati</taxon>
        <taxon>Bacillota</taxon>
        <taxon>Bacilli</taxon>
        <taxon>Bacillales</taxon>
        <taxon>Bacillaceae</taxon>
        <taxon>Bacillus</taxon>
        <taxon>Bacillus cereus group</taxon>
    </lineage>
</organism>
<accession>A0AB73S514</accession>
<dbReference type="NCBIfam" id="NF033634">
    <property type="entry name" value="SLATT_1"/>
    <property type="match status" value="1"/>
</dbReference>
<evidence type="ECO:0000313" key="2">
    <source>
        <dbReference type="EMBL" id="PEI83092.1"/>
    </source>
</evidence>
<proteinExistence type="predicted"/>
<comment type="caution">
    <text evidence="2">The sequence shown here is derived from an EMBL/GenBank/DDBJ whole genome shotgun (WGS) entry which is preliminary data.</text>
</comment>
<name>A0AB73S514_9BACI</name>
<feature type="transmembrane region" description="Helical" evidence="1">
    <location>
        <begin position="58"/>
        <end position="77"/>
    </location>
</feature>
<reference evidence="2" key="1">
    <citation type="submission" date="2017-09" db="EMBL/GenBank/DDBJ databases">
        <title>Large-scale bioinformatics analysis of Bacillus genomes uncovers conserved roles of natural products in bacterial physiology.</title>
        <authorList>
            <consortium name="Agbiome Team Llc"/>
            <person name="Bleich R.M."/>
            <person name="Kirk G.J."/>
            <person name="Santa Maria K.C."/>
            <person name="Allen S.E."/>
            <person name="Farag S."/>
            <person name="Shank E.A."/>
            <person name="Bowers A."/>
        </authorList>
    </citation>
    <scope>NUCLEOTIDE SEQUENCE</scope>
    <source>
        <strain evidence="2">AFS005430</strain>
    </source>
</reference>
<sequence length="155" mass="18043">MDKQRKLDFLTKEINSNIDFFEERRVKNKKKAFRLKMFSIFASALITLLLGLKTFQNSYITDFTLLLSVLITVFNGIDGFYNHKELWTKDVITLSRLRELKREIEFFAAGEVSEGLSIEELISYKEKLQNICNEDVITWSNLKEEQGSTKVNSGD</sequence>
<feature type="transmembrane region" description="Helical" evidence="1">
    <location>
        <begin position="33"/>
        <end position="52"/>
    </location>
</feature>
<evidence type="ECO:0000256" key="1">
    <source>
        <dbReference type="SAM" id="Phobius"/>
    </source>
</evidence>
<gene>
    <name evidence="2" type="ORF">CN678_25760</name>
</gene>
<dbReference type="Proteomes" id="UP000220969">
    <property type="component" value="Unassembled WGS sequence"/>
</dbReference>